<dbReference type="EMBL" id="BGJZ01000018">
    <property type="protein sequence ID" value="GBH07168.1"/>
    <property type="molecule type" value="Genomic_DNA"/>
</dbReference>
<evidence type="ECO:0000313" key="3">
    <source>
        <dbReference type="Proteomes" id="UP000247480"/>
    </source>
</evidence>
<name>A0A2V0Q9V3_PSESF</name>
<feature type="compositionally biased region" description="Polar residues" evidence="1">
    <location>
        <begin position="24"/>
        <end position="35"/>
    </location>
</feature>
<evidence type="ECO:0000313" key="2">
    <source>
        <dbReference type="EMBL" id="GBH07168.1"/>
    </source>
</evidence>
<protein>
    <submittedName>
        <fullName evidence="2">Ferredoxin</fullName>
    </submittedName>
</protein>
<proteinExistence type="predicted"/>
<evidence type="ECO:0000256" key="1">
    <source>
        <dbReference type="SAM" id="MobiDB-lite"/>
    </source>
</evidence>
<dbReference type="Proteomes" id="UP000247480">
    <property type="component" value="Unassembled WGS sequence"/>
</dbReference>
<gene>
    <name evidence="2" type="ORF">KPSA1_00502</name>
</gene>
<dbReference type="AlphaFoldDB" id="A0A2V0Q9V3"/>
<accession>A0A2V0Q9V3</accession>
<comment type="caution">
    <text evidence="2">The sequence shown here is derived from an EMBL/GenBank/DDBJ whole genome shotgun (WGS) entry which is preliminary data.</text>
</comment>
<reference evidence="2 3" key="1">
    <citation type="submission" date="2018-04" db="EMBL/GenBank/DDBJ databases">
        <title>Draft genome sequence of Pseudomonas syringae pv. actinidiae biovar 1 strains isolated from kiwifruit in Kagawa prefecture.</title>
        <authorList>
            <person name="Tabuchi M."/>
            <person name="Saito M."/>
            <person name="Fujiwara S."/>
            <person name="Sasa N."/>
            <person name="Akimitsu K."/>
            <person name="Gomi K."/>
            <person name="Konishi-Sugita S."/>
            <person name="Hamano K."/>
            <person name="Kataoka I."/>
        </authorList>
    </citation>
    <scope>NUCLEOTIDE SEQUENCE [LARGE SCALE GENOMIC DNA]</scope>
    <source>
        <strain evidence="2 3">MAFF212206</strain>
    </source>
</reference>
<feature type="region of interest" description="Disordered" evidence="1">
    <location>
        <begin position="23"/>
        <end position="44"/>
    </location>
</feature>
<sequence length="81" mass="9076">MNTLPGTVYPGRLHSCGRTRVELRSNSTHPETAPSQAFRRGVKRSHDMRFAPQGCSANRPIATHPKPRFGGVFHWARHTEA</sequence>
<organism evidence="2 3">
    <name type="scientific">Pseudomonas syringae pv. actinidiae</name>
    <dbReference type="NCBI Taxonomy" id="103796"/>
    <lineage>
        <taxon>Bacteria</taxon>
        <taxon>Pseudomonadati</taxon>
        <taxon>Pseudomonadota</taxon>
        <taxon>Gammaproteobacteria</taxon>
        <taxon>Pseudomonadales</taxon>
        <taxon>Pseudomonadaceae</taxon>
        <taxon>Pseudomonas</taxon>
        <taxon>Pseudomonas syringae</taxon>
    </lineage>
</organism>